<feature type="non-terminal residue" evidence="3">
    <location>
        <position position="298"/>
    </location>
</feature>
<feature type="compositionally biased region" description="Low complexity" evidence="2">
    <location>
        <begin position="247"/>
        <end position="271"/>
    </location>
</feature>
<comment type="caution">
    <text evidence="3">The sequence shown here is derived from an EMBL/GenBank/DDBJ whole genome shotgun (WGS) entry which is preliminary data.</text>
</comment>
<evidence type="ECO:0000256" key="1">
    <source>
        <dbReference type="SAM" id="Coils"/>
    </source>
</evidence>
<keyword evidence="4" id="KW-1185">Reference proteome</keyword>
<feature type="coiled-coil region" evidence="1">
    <location>
        <begin position="48"/>
        <end position="88"/>
    </location>
</feature>
<gene>
    <name evidence="3" type="ORF">SNEC2469_LOCUS13707</name>
</gene>
<protein>
    <submittedName>
        <fullName evidence="3">Uncharacterized protein</fullName>
    </submittedName>
</protein>
<feature type="compositionally biased region" description="Low complexity" evidence="2">
    <location>
        <begin position="150"/>
        <end position="164"/>
    </location>
</feature>
<evidence type="ECO:0000313" key="3">
    <source>
        <dbReference type="EMBL" id="CAE7483479.1"/>
    </source>
</evidence>
<feature type="region of interest" description="Disordered" evidence="2">
    <location>
        <begin position="204"/>
        <end position="271"/>
    </location>
</feature>
<feature type="region of interest" description="Disordered" evidence="2">
    <location>
        <begin position="1"/>
        <end position="30"/>
    </location>
</feature>
<evidence type="ECO:0000256" key="2">
    <source>
        <dbReference type="SAM" id="MobiDB-lite"/>
    </source>
</evidence>
<dbReference type="OrthoDB" id="10525105at2759"/>
<sequence>MATAWPQRAESPPTPRRAAPCTVPGQPGTQRLPRAVVEHLRLVHLTQLDELSDLRARLRATRDLERRRHDLQQQLLAVRQREEQLSAEVSACARHLAQRHQALSMLRLEGADLEKSCSNAEAHILVLRNIAEKLRADALAEESRTAVVTESAEAAGMEAATAEAAGEKEEGEMRGNTDVDVAGLHEETDSSQPSKAALQMLPEAQTAAAATAAKEPQTEPREATSEPRVAGPAAVKAEANEAKSVEAETPAATPAEPKVTEPAATNPAAVKAEAAELKVTEPAAVMVEASGATTTEPE</sequence>
<feature type="region of interest" description="Disordered" evidence="2">
    <location>
        <begin position="149"/>
        <end position="175"/>
    </location>
</feature>
<dbReference type="Proteomes" id="UP000601435">
    <property type="component" value="Unassembled WGS sequence"/>
</dbReference>
<keyword evidence="1" id="KW-0175">Coiled coil</keyword>
<feature type="compositionally biased region" description="Basic and acidic residues" evidence="2">
    <location>
        <begin position="216"/>
        <end position="225"/>
    </location>
</feature>
<organism evidence="3 4">
    <name type="scientific">Symbiodinium necroappetens</name>
    <dbReference type="NCBI Taxonomy" id="1628268"/>
    <lineage>
        <taxon>Eukaryota</taxon>
        <taxon>Sar</taxon>
        <taxon>Alveolata</taxon>
        <taxon>Dinophyceae</taxon>
        <taxon>Suessiales</taxon>
        <taxon>Symbiodiniaceae</taxon>
        <taxon>Symbiodinium</taxon>
    </lineage>
</organism>
<name>A0A812SKY0_9DINO</name>
<evidence type="ECO:0000313" key="4">
    <source>
        <dbReference type="Proteomes" id="UP000601435"/>
    </source>
</evidence>
<reference evidence="3" key="1">
    <citation type="submission" date="2021-02" db="EMBL/GenBank/DDBJ databases">
        <authorList>
            <person name="Dougan E. K."/>
            <person name="Rhodes N."/>
            <person name="Thang M."/>
            <person name="Chan C."/>
        </authorList>
    </citation>
    <scope>NUCLEOTIDE SEQUENCE</scope>
</reference>
<feature type="compositionally biased region" description="Basic and acidic residues" evidence="2">
    <location>
        <begin position="165"/>
        <end position="175"/>
    </location>
</feature>
<dbReference type="AlphaFoldDB" id="A0A812SKY0"/>
<feature type="compositionally biased region" description="Low complexity" evidence="2">
    <location>
        <begin position="204"/>
        <end position="215"/>
    </location>
</feature>
<proteinExistence type="predicted"/>
<accession>A0A812SKY0</accession>
<dbReference type="EMBL" id="CAJNJA010021886">
    <property type="protein sequence ID" value="CAE7483479.1"/>
    <property type="molecule type" value="Genomic_DNA"/>
</dbReference>